<accession>A0AAX4J718</accession>
<sequence>MKIFYSGRRTTCQSRQKKKHYTQMTKIEIYKCQELVKQAYGVNNRFVLTNHFKKRVKNKVNFNALTYFLHRNKIDVIEYNETLYHGNIHRRLLIRHPYVVRLRGQLSFQYMVIDIETGEIITTYYNRVNDTHQTLDLSNYYNKNLIIKC</sequence>
<dbReference type="EMBL" id="PP034390">
    <property type="protein sequence ID" value="WRW34683.1"/>
    <property type="molecule type" value="Genomic_DNA"/>
</dbReference>
<evidence type="ECO:0008006" key="3">
    <source>
        <dbReference type="Google" id="ProtNLM"/>
    </source>
</evidence>
<evidence type="ECO:0000313" key="1">
    <source>
        <dbReference type="EMBL" id="WRW34683.1"/>
    </source>
</evidence>
<organism evidence="1 2">
    <name type="scientific">Staphylococcus phage CF5</name>
    <dbReference type="NCBI Taxonomy" id="3113739"/>
    <lineage>
        <taxon>Viruses</taxon>
        <taxon>Duplodnaviria</taxon>
        <taxon>Heunggongvirae</taxon>
        <taxon>Uroviricota</taxon>
        <taxon>Caudoviricetes</taxon>
        <taxon>Herelleviridae</taxon>
        <taxon>Twortvirinae</taxon>
        <taxon>Silviavirus</taxon>
    </lineage>
</organism>
<name>A0AAX4J718_9CAUD</name>
<gene>
    <name evidence="1" type="ORF">CF5_0099</name>
</gene>
<protein>
    <recommendedName>
        <fullName evidence="3">Transposase</fullName>
    </recommendedName>
</protein>
<evidence type="ECO:0000313" key="2">
    <source>
        <dbReference type="Proteomes" id="UP001432109"/>
    </source>
</evidence>
<reference evidence="1" key="1">
    <citation type="submission" date="2023-12" db="EMBL/GenBank/DDBJ databases">
        <title>Isolation and Characterisation of Novel Lytic Bacteriophages for therapeutic applications in Prosthetic Joint Infections.</title>
        <authorList>
            <person name="Burton N."/>
            <person name="Melo L.D.R."/>
            <person name="Pearce B."/>
            <person name="Tadesse M.D."/>
            <person name="Vryonis E."/>
            <person name="Sagona A."/>
        </authorList>
    </citation>
    <scope>NUCLEOTIDE SEQUENCE</scope>
</reference>
<dbReference type="Proteomes" id="UP001432109">
    <property type="component" value="Segment"/>
</dbReference>
<proteinExistence type="predicted"/>